<accession>A0ABY4U1L5</accession>
<feature type="signal peptide" evidence="1">
    <location>
        <begin position="1"/>
        <end position="19"/>
    </location>
</feature>
<name>A0ABY4U1L5_9SPHN</name>
<sequence length="165" mass="16652">MSTARLAALALSVTLASCAAPRANTPSLAPRAVEGRGFAEPERPAAVATPDATLDATIASRRKEFDAAAADFDRIVAARGPAVKACARAAEGTPAWFDGQTAIGEIGQAHAAIDTALAAIESLAIARAEALAPPYPALDSAIAAAQARSDAAAVAEERLRALLPN</sequence>
<gene>
    <name evidence="2" type="ORF">M9980_05530</name>
</gene>
<evidence type="ECO:0000313" key="3">
    <source>
        <dbReference type="Proteomes" id="UP001055580"/>
    </source>
</evidence>
<feature type="chain" id="PRO_5046014680" description="Lipoprotein" evidence="1">
    <location>
        <begin position="20"/>
        <end position="165"/>
    </location>
</feature>
<evidence type="ECO:0000256" key="1">
    <source>
        <dbReference type="SAM" id="SignalP"/>
    </source>
</evidence>
<dbReference type="PROSITE" id="PS51257">
    <property type="entry name" value="PROKAR_LIPOPROTEIN"/>
    <property type="match status" value="1"/>
</dbReference>
<keyword evidence="1" id="KW-0732">Signal</keyword>
<evidence type="ECO:0008006" key="4">
    <source>
        <dbReference type="Google" id="ProtNLM"/>
    </source>
</evidence>
<protein>
    <recommendedName>
        <fullName evidence="4">Lipoprotein</fullName>
    </recommendedName>
</protein>
<reference evidence="2" key="1">
    <citation type="submission" date="2022-05" db="EMBL/GenBank/DDBJ databases">
        <title>Sphingomonas sp. strain RMG20 Genome sequencing and assembly.</title>
        <authorList>
            <person name="Kim I."/>
        </authorList>
    </citation>
    <scope>NUCLEOTIDE SEQUENCE</scope>
    <source>
        <strain evidence="2">RMG20</strain>
    </source>
</reference>
<keyword evidence="3" id="KW-1185">Reference proteome</keyword>
<dbReference type="RefSeq" id="WP_250754285.1">
    <property type="nucleotide sequence ID" value="NZ_CP098401.1"/>
</dbReference>
<dbReference type="EMBL" id="CP098401">
    <property type="protein sequence ID" value="URW76671.1"/>
    <property type="molecule type" value="Genomic_DNA"/>
</dbReference>
<evidence type="ECO:0000313" key="2">
    <source>
        <dbReference type="EMBL" id="URW76671.1"/>
    </source>
</evidence>
<proteinExistence type="predicted"/>
<dbReference type="Proteomes" id="UP001055580">
    <property type="component" value="Chromosome"/>
</dbReference>
<organism evidence="2 3">
    <name type="scientific">Sphingomonas donggukensis</name>
    <dbReference type="NCBI Taxonomy" id="2949093"/>
    <lineage>
        <taxon>Bacteria</taxon>
        <taxon>Pseudomonadati</taxon>
        <taxon>Pseudomonadota</taxon>
        <taxon>Alphaproteobacteria</taxon>
        <taxon>Sphingomonadales</taxon>
        <taxon>Sphingomonadaceae</taxon>
        <taxon>Sphingomonas</taxon>
    </lineage>
</organism>